<dbReference type="GO" id="GO:0006749">
    <property type="term" value="P:glutathione metabolic process"/>
    <property type="evidence" value="ECO:0007669"/>
    <property type="project" value="TreeGrafter"/>
</dbReference>
<dbReference type="SFLD" id="SFLDS00019">
    <property type="entry name" value="Glutathione_Transferase_(cytos"/>
    <property type="match status" value="1"/>
</dbReference>
<dbReference type="GeneID" id="81598831"/>
<dbReference type="GO" id="GO:0004364">
    <property type="term" value="F:glutathione transferase activity"/>
    <property type="evidence" value="ECO:0007669"/>
    <property type="project" value="TreeGrafter"/>
</dbReference>
<dbReference type="InterPro" id="IPR050213">
    <property type="entry name" value="GST_superfamily"/>
</dbReference>
<sequence>MTSASPVVYHYFNIGRLGRGEVIKLFMQDAGIEFKEVRYSLDDTWAKVSKDLQAQGKSRTGKVPILEIHGLTLTQHLPILRYLARDLGRYDGETNAEKYLVDAVADIYIDWRSRWVKNLDEKTEAYKDGFVPESYKVLGEYYDDYTGPYLLGDKVTYADFAVYQAIDNDERTGTLPSTLPESLRTFRVAFEQRPNIASYIKENLPGAK</sequence>
<dbReference type="InterPro" id="IPR036249">
    <property type="entry name" value="Thioredoxin-like_sf"/>
</dbReference>
<dbReference type="InterPro" id="IPR036282">
    <property type="entry name" value="Glutathione-S-Trfase_C_sf"/>
</dbReference>
<gene>
    <name evidence="3" type="ORF">N7458_005206</name>
</gene>
<dbReference type="Gene3D" id="1.20.1050.10">
    <property type="match status" value="1"/>
</dbReference>
<dbReference type="Pfam" id="PF14497">
    <property type="entry name" value="GST_C_3"/>
    <property type="match status" value="1"/>
</dbReference>
<dbReference type="EMBL" id="JAPVEA010000005">
    <property type="protein sequence ID" value="KAJ5454250.1"/>
    <property type="molecule type" value="Genomic_DNA"/>
</dbReference>
<dbReference type="SUPFAM" id="SSF52833">
    <property type="entry name" value="Thioredoxin-like"/>
    <property type="match status" value="1"/>
</dbReference>
<dbReference type="InterPro" id="IPR010987">
    <property type="entry name" value="Glutathione-S-Trfase_C-like"/>
</dbReference>
<comment type="caution">
    <text evidence="3">The sequence shown here is derived from an EMBL/GenBank/DDBJ whole genome shotgun (WGS) entry which is preliminary data.</text>
</comment>
<dbReference type="InterPro" id="IPR040079">
    <property type="entry name" value="Glutathione_S-Trfase"/>
</dbReference>
<dbReference type="CDD" id="cd03039">
    <property type="entry name" value="GST_N_Sigma_like"/>
    <property type="match status" value="1"/>
</dbReference>
<keyword evidence="4" id="KW-1185">Reference proteome</keyword>
<dbReference type="SUPFAM" id="SSF47616">
    <property type="entry name" value="GST C-terminal domain-like"/>
    <property type="match status" value="1"/>
</dbReference>
<feature type="domain" description="GST C-terminal" evidence="2">
    <location>
        <begin position="94"/>
        <end position="208"/>
    </location>
</feature>
<reference evidence="3" key="2">
    <citation type="journal article" date="2023" name="IMA Fungus">
        <title>Comparative genomic study of the Penicillium genus elucidates a diverse pangenome and 15 lateral gene transfer events.</title>
        <authorList>
            <person name="Petersen C."/>
            <person name="Sorensen T."/>
            <person name="Nielsen M.R."/>
            <person name="Sondergaard T.E."/>
            <person name="Sorensen J.L."/>
            <person name="Fitzpatrick D.A."/>
            <person name="Frisvad J.C."/>
            <person name="Nielsen K.L."/>
        </authorList>
    </citation>
    <scope>NUCLEOTIDE SEQUENCE</scope>
    <source>
        <strain evidence="3">IBT 16125</strain>
    </source>
</reference>
<dbReference type="PANTHER" id="PTHR11571">
    <property type="entry name" value="GLUTATHIONE S-TRANSFERASE"/>
    <property type="match status" value="1"/>
</dbReference>
<evidence type="ECO:0000259" key="1">
    <source>
        <dbReference type="PROSITE" id="PS50404"/>
    </source>
</evidence>
<reference evidence="3" key="1">
    <citation type="submission" date="2022-12" db="EMBL/GenBank/DDBJ databases">
        <authorList>
            <person name="Petersen C."/>
        </authorList>
    </citation>
    <scope>NUCLEOTIDE SEQUENCE</scope>
    <source>
        <strain evidence="3">IBT 16125</strain>
    </source>
</reference>
<dbReference type="AlphaFoldDB" id="A0AAD6C9C0"/>
<evidence type="ECO:0000313" key="3">
    <source>
        <dbReference type="EMBL" id="KAJ5454250.1"/>
    </source>
</evidence>
<dbReference type="Gene3D" id="3.40.30.10">
    <property type="entry name" value="Glutaredoxin"/>
    <property type="match status" value="1"/>
</dbReference>
<proteinExistence type="predicted"/>
<dbReference type="RefSeq" id="XP_056767206.1">
    <property type="nucleotide sequence ID" value="XM_056908588.1"/>
</dbReference>
<evidence type="ECO:0000313" key="4">
    <source>
        <dbReference type="Proteomes" id="UP001213681"/>
    </source>
</evidence>
<feature type="domain" description="GST N-terminal" evidence="1">
    <location>
        <begin position="7"/>
        <end position="91"/>
    </location>
</feature>
<dbReference type="PROSITE" id="PS50405">
    <property type="entry name" value="GST_CTER"/>
    <property type="match status" value="1"/>
</dbReference>
<organism evidence="3 4">
    <name type="scientific">Penicillium daleae</name>
    <dbReference type="NCBI Taxonomy" id="63821"/>
    <lineage>
        <taxon>Eukaryota</taxon>
        <taxon>Fungi</taxon>
        <taxon>Dikarya</taxon>
        <taxon>Ascomycota</taxon>
        <taxon>Pezizomycotina</taxon>
        <taxon>Eurotiomycetes</taxon>
        <taxon>Eurotiomycetidae</taxon>
        <taxon>Eurotiales</taxon>
        <taxon>Aspergillaceae</taxon>
        <taxon>Penicillium</taxon>
    </lineage>
</organism>
<dbReference type="InterPro" id="IPR004046">
    <property type="entry name" value="GST_C"/>
</dbReference>
<dbReference type="Pfam" id="PF02798">
    <property type="entry name" value="GST_N"/>
    <property type="match status" value="1"/>
</dbReference>
<protein>
    <submittedName>
        <fullName evidence="3">Glutathione S-transferase</fullName>
    </submittedName>
</protein>
<dbReference type="PROSITE" id="PS50404">
    <property type="entry name" value="GST_NTER"/>
    <property type="match status" value="1"/>
</dbReference>
<dbReference type="Proteomes" id="UP001213681">
    <property type="component" value="Unassembled WGS sequence"/>
</dbReference>
<name>A0AAD6C9C0_9EURO</name>
<dbReference type="PANTHER" id="PTHR11571:SF150">
    <property type="entry name" value="GLUTATHIONE S-TRANSFERASE"/>
    <property type="match status" value="1"/>
</dbReference>
<dbReference type="InterPro" id="IPR004045">
    <property type="entry name" value="Glutathione_S-Trfase_N"/>
</dbReference>
<accession>A0AAD6C9C0</accession>
<evidence type="ECO:0000259" key="2">
    <source>
        <dbReference type="PROSITE" id="PS50405"/>
    </source>
</evidence>